<comment type="caution">
    <text evidence="1">The sequence shown here is derived from an EMBL/GenBank/DDBJ whole genome shotgun (WGS) entry which is preliminary data.</text>
</comment>
<protein>
    <submittedName>
        <fullName evidence="1">Uncharacterized protein</fullName>
    </submittedName>
</protein>
<evidence type="ECO:0000313" key="1">
    <source>
        <dbReference type="EMBL" id="MPM65429.1"/>
    </source>
</evidence>
<dbReference type="EMBL" id="VSSQ01020510">
    <property type="protein sequence ID" value="MPM65429.1"/>
    <property type="molecule type" value="Genomic_DNA"/>
</dbReference>
<reference evidence="1" key="1">
    <citation type="submission" date="2019-08" db="EMBL/GenBank/DDBJ databases">
        <authorList>
            <person name="Kucharzyk K."/>
            <person name="Murdoch R.W."/>
            <person name="Higgins S."/>
            <person name="Loffler F."/>
        </authorList>
    </citation>
    <scope>NUCLEOTIDE SEQUENCE</scope>
</reference>
<dbReference type="AlphaFoldDB" id="A0A645BIY9"/>
<gene>
    <name evidence="1" type="ORF">SDC9_112325</name>
</gene>
<sequence length="121" mass="13463">MFSEFTSRCKLYPNIIKMDILPALIVESCIPVKNIKTITNTLNKLNFTHRFIGKKDSRASNIPDITPICKPLKAKICATPEIENISLISELKFDLSAIKTALTKEAVLISNNLSIRSESAV</sequence>
<name>A0A645BIY9_9ZZZZ</name>
<proteinExistence type="predicted"/>
<accession>A0A645BIY9</accession>
<organism evidence="1">
    <name type="scientific">bioreactor metagenome</name>
    <dbReference type="NCBI Taxonomy" id="1076179"/>
    <lineage>
        <taxon>unclassified sequences</taxon>
        <taxon>metagenomes</taxon>
        <taxon>ecological metagenomes</taxon>
    </lineage>
</organism>